<protein>
    <submittedName>
        <fullName evidence="1 3">Uncharacterized protein</fullName>
    </submittedName>
</protein>
<sequence length="203" mass="22584">MKLAQYCELFATPHGPQPLILFAVREIQRDLDVIGGRDLSRKSSDLARLLHIARYDAHEKSIPIVLVLIQSGARGRKSVIVKLFGPLIGPLHPKRYGNCILIEPQANLFIAVRWPAHKLTWLGDSRDHQGGNPIVRPSHCTFAWADLCGSFSLRGSRCWTAHNLTWLGDSRDHQGGNPIVRPSHCTLAWADLCGSFSLRLANS</sequence>
<evidence type="ECO:0000313" key="1">
    <source>
        <dbReference type="EMBL" id="VDO95497.1"/>
    </source>
</evidence>
<accession>A0A3P8AFB9</accession>
<dbReference type="AlphaFoldDB" id="A0A3P8AFB9"/>
<evidence type="ECO:0000313" key="3">
    <source>
        <dbReference type="WBParaSite" id="HPBE_0001326001-mRNA-1"/>
    </source>
</evidence>
<dbReference type="Proteomes" id="UP000050761">
    <property type="component" value="Unassembled WGS sequence"/>
</dbReference>
<evidence type="ECO:0000313" key="2">
    <source>
        <dbReference type="Proteomes" id="UP000050761"/>
    </source>
</evidence>
<reference evidence="1 2" key="1">
    <citation type="submission" date="2018-11" db="EMBL/GenBank/DDBJ databases">
        <authorList>
            <consortium name="Pathogen Informatics"/>
        </authorList>
    </citation>
    <scope>NUCLEOTIDE SEQUENCE [LARGE SCALE GENOMIC DNA]</scope>
</reference>
<gene>
    <name evidence="1" type="ORF">HPBE_LOCUS13261</name>
</gene>
<organism evidence="1">
    <name type="scientific">Heligmosomoides polygyrus</name>
    <name type="common">Parasitic roundworm</name>
    <dbReference type="NCBI Taxonomy" id="6339"/>
    <lineage>
        <taxon>Eukaryota</taxon>
        <taxon>Metazoa</taxon>
        <taxon>Ecdysozoa</taxon>
        <taxon>Nematoda</taxon>
        <taxon>Chromadorea</taxon>
        <taxon>Rhabditida</taxon>
        <taxon>Rhabditina</taxon>
        <taxon>Rhabditomorpha</taxon>
        <taxon>Strongyloidea</taxon>
        <taxon>Heligmosomidae</taxon>
        <taxon>Heligmosomoides</taxon>
    </lineage>
</organism>
<dbReference type="EMBL" id="UZAH01027844">
    <property type="protein sequence ID" value="VDO95497.1"/>
    <property type="molecule type" value="Genomic_DNA"/>
</dbReference>
<name>A0A3P8AFB9_HELPZ</name>
<dbReference type="OrthoDB" id="5861060at2759"/>
<proteinExistence type="predicted"/>
<dbReference type="WBParaSite" id="HPBE_0001326001-mRNA-1">
    <property type="protein sequence ID" value="HPBE_0001326001-mRNA-1"/>
    <property type="gene ID" value="HPBE_0001326001"/>
</dbReference>
<reference evidence="3" key="2">
    <citation type="submission" date="2019-09" db="UniProtKB">
        <authorList>
            <consortium name="WormBaseParasite"/>
        </authorList>
    </citation>
    <scope>IDENTIFICATION</scope>
</reference>
<keyword evidence="2" id="KW-1185">Reference proteome</keyword>